<evidence type="ECO:0000259" key="1">
    <source>
        <dbReference type="Pfam" id="PF25922"/>
    </source>
</evidence>
<feature type="domain" description="DUF7968" evidence="1">
    <location>
        <begin position="3"/>
        <end position="83"/>
    </location>
</feature>
<keyword evidence="3" id="KW-1185">Reference proteome</keyword>
<dbReference type="Pfam" id="PF25922">
    <property type="entry name" value="DUF7968"/>
    <property type="match status" value="1"/>
</dbReference>
<comment type="caution">
    <text evidence="2">The sequence shown here is derived from an EMBL/GenBank/DDBJ whole genome shotgun (WGS) entry which is preliminary data.</text>
</comment>
<dbReference type="Proteomes" id="UP001597111">
    <property type="component" value="Unassembled WGS sequence"/>
</dbReference>
<dbReference type="EMBL" id="JBHUDH010000055">
    <property type="protein sequence ID" value="MFD1525965.1"/>
    <property type="molecule type" value="Genomic_DNA"/>
</dbReference>
<dbReference type="RefSeq" id="WP_379731913.1">
    <property type="nucleotide sequence ID" value="NZ_JBHSWZ010000164.1"/>
</dbReference>
<evidence type="ECO:0000313" key="3">
    <source>
        <dbReference type="Proteomes" id="UP001597111"/>
    </source>
</evidence>
<name>A0ABD6B7P7_9EURY</name>
<dbReference type="AlphaFoldDB" id="A0ABD6B7P7"/>
<gene>
    <name evidence="2" type="ORF">ACFR9S_06550</name>
</gene>
<evidence type="ECO:0000313" key="2">
    <source>
        <dbReference type="EMBL" id="MFD1525965.1"/>
    </source>
</evidence>
<dbReference type="InterPro" id="IPR058274">
    <property type="entry name" value="DUF7968"/>
</dbReference>
<sequence>MSETTADRVVLSVEPDDDATATALDSDRYRAFLRRTHAGPVAVGDQWAEFVSRGCGSTRDVTLRVTAVEGGEEIGAETAFAFRRD</sequence>
<accession>A0ABD6B7P7</accession>
<organism evidence="2 3">
    <name type="scientific">Halolamina salina</name>
    <dbReference type="NCBI Taxonomy" id="1220023"/>
    <lineage>
        <taxon>Archaea</taxon>
        <taxon>Methanobacteriati</taxon>
        <taxon>Methanobacteriota</taxon>
        <taxon>Stenosarchaea group</taxon>
        <taxon>Halobacteria</taxon>
        <taxon>Halobacteriales</taxon>
        <taxon>Haloferacaceae</taxon>
    </lineage>
</organism>
<proteinExistence type="predicted"/>
<protein>
    <recommendedName>
        <fullName evidence="1">DUF7968 domain-containing protein</fullName>
    </recommendedName>
</protein>
<reference evidence="2 3" key="1">
    <citation type="journal article" date="2019" name="Int. J. Syst. Evol. Microbiol.">
        <title>The Global Catalogue of Microorganisms (GCM) 10K type strain sequencing project: providing services to taxonomists for standard genome sequencing and annotation.</title>
        <authorList>
            <consortium name="The Broad Institute Genomics Platform"/>
            <consortium name="The Broad Institute Genome Sequencing Center for Infectious Disease"/>
            <person name="Wu L."/>
            <person name="Ma J."/>
        </authorList>
    </citation>
    <scope>NUCLEOTIDE SEQUENCE [LARGE SCALE GENOMIC DNA]</scope>
    <source>
        <strain evidence="2 3">CGMCC 1.12285</strain>
    </source>
</reference>